<feature type="region of interest" description="Disordered" evidence="7">
    <location>
        <begin position="347"/>
        <end position="374"/>
    </location>
</feature>
<evidence type="ECO:0000313" key="10">
    <source>
        <dbReference type="Proteomes" id="UP000325440"/>
    </source>
</evidence>
<sequence length="374" mass="39015">MRWTAMDSASGGGGRDNRFGMGYASNMSLLDPSDIYNNGGGGGSAGGQQQRPSTSRTPPMMGGCGPVHQRGIKRTLGPGTNMCYEPADHHRLVDDNFSPPSVKDVSPSNGKKTKGRVKIKMEYIENKLRRYTTFSKRKTGIMKKAYELSTLTGTQVMLLVASETGHVYTFATRKLQPMITSEAGKALIQTCLNSPDPCPSSSGANSGDQRMSATGFEETDLSYNIGDDHDSKETDGMSSRASDSGAESSGSESPPPAAIGAAARSSPPPSSSTSTSAAAAAAAAAASSPGIFRLSSSNAELVYSNLAAMVNSSGASGPQQQAAVLFRLGQLGRQLQASGQQPFILPMPNPPAAHQTPADLSSKSSRIKSEIQNP</sequence>
<evidence type="ECO:0000259" key="8">
    <source>
        <dbReference type="PROSITE" id="PS50066"/>
    </source>
</evidence>
<evidence type="ECO:0000256" key="7">
    <source>
        <dbReference type="SAM" id="MobiDB-lite"/>
    </source>
</evidence>
<keyword evidence="4" id="KW-0804">Transcription</keyword>
<proteinExistence type="predicted"/>
<evidence type="ECO:0000313" key="9">
    <source>
        <dbReference type="EMBL" id="VVC37670.1"/>
    </source>
</evidence>
<dbReference type="SMART" id="SM00432">
    <property type="entry name" value="MADS"/>
    <property type="match status" value="1"/>
</dbReference>
<dbReference type="FunFam" id="3.40.1810.10:FF:000002">
    <property type="entry name" value="Serum response factor b"/>
    <property type="match status" value="1"/>
</dbReference>
<organism evidence="9 10">
    <name type="scientific">Cinara cedri</name>
    <dbReference type="NCBI Taxonomy" id="506608"/>
    <lineage>
        <taxon>Eukaryota</taxon>
        <taxon>Metazoa</taxon>
        <taxon>Ecdysozoa</taxon>
        <taxon>Arthropoda</taxon>
        <taxon>Hexapoda</taxon>
        <taxon>Insecta</taxon>
        <taxon>Pterygota</taxon>
        <taxon>Neoptera</taxon>
        <taxon>Paraneoptera</taxon>
        <taxon>Hemiptera</taxon>
        <taxon>Sternorrhyncha</taxon>
        <taxon>Aphidomorpha</taxon>
        <taxon>Aphidoidea</taxon>
        <taxon>Aphididae</taxon>
        <taxon>Lachninae</taxon>
        <taxon>Cinara</taxon>
    </lineage>
</organism>
<dbReference type="Proteomes" id="UP000325440">
    <property type="component" value="Unassembled WGS sequence"/>
</dbReference>
<dbReference type="CDD" id="cd00266">
    <property type="entry name" value="MADS_SRF_like"/>
    <property type="match status" value="1"/>
</dbReference>
<comment type="subcellular location">
    <subcellularLocation>
        <location evidence="1">Nucleus</location>
    </subcellularLocation>
</comment>
<feature type="domain" description="MADS-box" evidence="8">
    <location>
        <begin position="114"/>
        <end position="174"/>
    </location>
</feature>
<keyword evidence="10" id="KW-1185">Reference proteome</keyword>
<accession>A0A5E4N151</accession>
<evidence type="ECO:0000256" key="3">
    <source>
        <dbReference type="ARBA" id="ARBA00023125"/>
    </source>
</evidence>
<evidence type="ECO:0000256" key="4">
    <source>
        <dbReference type="ARBA" id="ARBA00023163"/>
    </source>
</evidence>
<dbReference type="GO" id="GO:0000987">
    <property type="term" value="F:cis-regulatory region sequence-specific DNA binding"/>
    <property type="evidence" value="ECO:0007669"/>
    <property type="project" value="InterPro"/>
</dbReference>
<reference evidence="9 10" key="1">
    <citation type="submission" date="2019-08" db="EMBL/GenBank/DDBJ databases">
        <authorList>
            <person name="Alioto T."/>
            <person name="Alioto T."/>
            <person name="Gomez Garrido J."/>
        </authorList>
    </citation>
    <scope>NUCLEOTIDE SEQUENCE [LARGE SCALE GENOMIC DNA]</scope>
</reference>
<dbReference type="GO" id="GO:0046983">
    <property type="term" value="F:protein dimerization activity"/>
    <property type="evidence" value="ECO:0007669"/>
    <property type="project" value="InterPro"/>
</dbReference>
<dbReference type="SUPFAM" id="SSF55455">
    <property type="entry name" value="SRF-like"/>
    <property type="match status" value="1"/>
</dbReference>
<dbReference type="GO" id="GO:0005634">
    <property type="term" value="C:nucleus"/>
    <property type="evidence" value="ECO:0007669"/>
    <property type="project" value="UniProtKB-SubCell"/>
</dbReference>
<name>A0A5E4N151_9HEMI</name>
<dbReference type="InterPro" id="IPR036879">
    <property type="entry name" value="TF_MADSbox_sf"/>
</dbReference>
<dbReference type="PROSITE" id="PS00350">
    <property type="entry name" value="MADS_BOX_1"/>
    <property type="match status" value="1"/>
</dbReference>
<keyword evidence="5" id="KW-0539">Nucleus</keyword>
<dbReference type="InterPro" id="IPR050142">
    <property type="entry name" value="MADS-box/MEF2_TF"/>
</dbReference>
<dbReference type="InterPro" id="IPR033897">
    <property type="entry name" value="SRF-like_MADS-box"/>
</dbReference>
<feature type="compositionally biased region" description="Polar residues" evidence="7">
    <location>
        <begin position="358"/>
        <end position="374"/>
    </location>
</feature>
<protein>
    <recommendedName>
        <fullName evidence="6">Serum response factor homolog</fullName>
    </recommendedName>
</protein>
<dbReference type="OrthoDB" id="2284405at2759"/>
<dbReference type="EMBL" id="CABPRJ010001452">
    <property type="protein sequence ID" value="VVC37670.1"/>
    <property type="molecule type" value="Genomic_DNA"/>
</dbReference>
<feature type="region of interest" description="Disordered" evidence="7">
    <location>
        <begin position="34"/>
        <end position="64"/>
    </location>
</feature>
<dbReference type="GO" id="GO:0000981">
    <property type="term" value="F:DNA-binding transcription factor activity, RNA polymerase II-specific"/>
    <property type="evidence" value="ECO:0007669"/>
    <property type="project" value="InterPro"/>
</dbReference>
<feature type="compositionally biased region" description="Low complexity" evidence="7">
    <location>
        <begin position="238"/>
        <end position="274"/>
    </location>
</feature>
<feature type="region of interest" description="Disordered" evidence="7">
    <location>
        <begin position="221"/>
        <end position="274"/>
    </location>
</feature>
<dbReference type="AlphaFoldDB" id="A0A5E4N151"/>
<dbReference type="PRINTS" id="PR00404">
    <property type="entry name" value="MADSDOMAIN"/>
</dbReference>
<gene>
    <name evidence="9" type="ORF">CINCED_3A009068</name>
</gene>
<dbReference type="Gene3D" id="3.40.1810.10">
    <property type="entry name" value="Transcription factor, MADS-box"/>
    <property type="match status" value="1"/>
</dbReference>
<evidence type="ECO:0000256" key="5">
    <source>
        <dbReference type="ARBA" id="ARBA00023242"/>
    </source>
</evidence>
<dbReference type="PANTHER" id="PTHR48019">
    <property type="entry name" value="SERUM RESPONSE FACTOR HOMOLOG"/>
    <property type="match status" value="1"/>
</dbReference>
<dbReference type="PROSITE" id="PS50066">
    <property type="entry name" value="MADS_BOX_2"/>
    <property type="match status" value="1"/>
</dbReference>
<dbReference type="InterPro" id="IPR002100">
    <property type="entry name" value="TF_MADSbox"/>
</dbReference>
<evidence type="ECO:0000256" key="6">
    <source>
        <dbReference type="ARBA" id="ARBA00069746"/>
    </source>
</evidence>
<dbReference type="GO" id="GO:0045944">
    <property type="term" value="P:positive regulation of transcription by RNA polymerase II"/>
    <property type="evidence" value="ECO:0007669"/>
    <property type="project" value="InterPro"/>
</dbReference>
<evidence type="ECO:0000256" key="1">
    <source>
        <dbReference type="ARBA" id="ARBA00004123"/>
    </source>
</evidence>
<keyword evidence="2" id="KW-0805">Transcription regulation</keyword>
<evidence type="ECO:0000256" key="2">
    <source>
        <dbReference type="ARBA" id="ARBA00023015"/>
    </source>
</evidence>
<keyword evidence="3" id="KW-0238">DNA-binding</keyword>
<dbReference type="Pfam" id="PF00319">
    <property type="entry name" value="SRF-TF"/>
    <property type="match status" value="1"/>
</dbReference>
<feature type="compositionally biased region" description="Basic and acidic residues" evidence="7">
    <location>
        <begin position="226"/>
        <end position="235"/>
    </location>
</feature>